<dbReference type="AlphaFoldDB" id="A0A7C2JZK6"/>
<accession>A0A7C2JZK6</accession>
<dbReference type="PROSITE" id="PS00409">
    <property type="entry name" value="PROKAR_NTER_METHYL"/>
    <property type="match status" value="1"/>
</dbReference>
<organism evidence="3">
    <name type="scientific">Schlesneria paludicola</name>
    <dbReference type="NCBI Taxonomy" id="360056"/>
    <lineage>
        <taxon>Bacteria</taxon>
        <taxon>Pseudomonadati</taxon>
        <taxon>Planctomycetota</taxon>
        <taxon>Planctomycetia</taxon>
        <taxon>Planctomycetales</taxon>
        <taxon>Planctomycetaceae</taxon>
        <taxon>Schlesneria</taxon>
    </lineage>
</organism>
<keyword evidence="1" id="KW-0472">Membrane</keyword>
<dbReference type="EMBL" id="DSOK01000387">
    <property type="protein sequence ID" value="HEN16586.1"/>
    <property type="molecule type" value="Genomic_DNA"/>
</dbReference>
<dbReference type="PANTHER" id="PTHR30093">
    <property type="entry name" value="GENERAL SECRETION PATHWAY PROTEIN G"/>
    <property type="match status" value="1"/>
</dbReference>
<dbReference type="PANTHER" id="PTHR30093:SF2">
    <property type="entry name" value="TYPE II SECRETION SYSTEM PROTEIN H"/>
    <property type="match status" value="1"/>
</dbReference>
<feature type="transmembrane region" description="Helical" evidence="1">
    <location>
        <begin position="12"/>
        <end position="32"/>
    </location>
</feature>
<comment type="caution">
    <text evidence="3">The sequence shown here is derived from an EMBL/GenBank/DDBJ whole genome shotgun (WGS) entry which is preliminary data.</text>
</comment>
<name>A0A7C2JZK6_9PLAN</name>
<dbReference type="NCBIfam" id="TIGR02532">
    <property type="entry name" value="IV_pilin_GFxxxE"/>
    <property type="match status" value="1"/>
</dbReference>
<dbReference type="Pfam" id="PF07596">
    <property type="entry name" value="SBP_bac_10"/>
    <property type="match status" value="1"/>
</dbReference>
<protein>
    <submittedName>
        <fullName evidence="3">DUF1559 domain-containing protein</fullName>
    </submittedName>
</protein>
<keyword evidence="1" id="KW-1133">Transmembrane helix</keyword>
<evidence type="ECO:0000259" key="2">
    <source>
        <dbReference type="Pfam" id="PF07596"/>
    </source>
</evidence>
<reference evidence="3" key="1">
    <citation type="journal article" date="2020" name="mSystems">
        <title>Genome- and Community-Level Interaction Insights into Carbon Utilization and Element Cycling Functions of Hydrothermarchaeota in Hydrothermal Sediment.</title>
        <authorList>
            <person name="Zhou Z."/>
            <person name="Liu Y."/>
            <person name="Xu W."/>
            <person name="Pan J."/>
            <person name="Luo Z.H."/>
            <person name="Li M."/>
        </authorList>
    </citation>
    <scope>NUCLEOTIDE SEQUENCE [LARGE SCALE GENOMIC DNA]</scope>
    <source>
        <strain evidence="3">SpSt-339</strain>
    </source>
</reference>
<keyword evidence="1" id="KW-0812">Transmembrane</keyword>
<dbReference type="Pfam" id="PF07963">
    <property type="entry name" value="N_methyl"/>
    <property type="match status" value="1"/>
</dbReference>
<dbReference type="SUPFAM" id="SSF54523">
    <property type="entry name" value="Pili subunits"/>
    <property type="match status" value="1"/>
</dbReference>
<dbReference type="NCBIfam" id="TIGR04294">
    <property type="entry name" value="pre_pil_HX9DG"/>
    <property type="match status" value="1"/>
</dbReference>
<proteinExistence type="predicted"/>
<dbReference type="InterPro" id="IPR012902">
    <property type="entry name" value="N_methyl_site"/>
</dbReference>
<sequence length="359" mass="38135">MKQPCRRGFTLIELLVVIAIIAILIALLLPAVQQAREAARRTQCRNNLKQLGLALHNYHDNFNGFVPRKTGTNTCAVVAPYTTRDNCGRLSGWMGLLPYIDQAPLYNNVQAGGGGRPPGGPEGWTGWNVWDVTIPGALCPSDGLSSGTVRAHNYVFCIGDSARGNSDSTIVRGLFANRSTYGIRDVTDGTSNTIMMSEVVRGWNGANPLVTTNGGDYRILNTTVMNQDPVNNPAACRLLATNGAYNAGLQVKGYRGRQMWDGQAERVGFNTILPPNSVSCSEGANANADSGNTVLPPTSFHTGGVHCLMADGAVKFISENIDSGNLSLASPQQNSSAVSPYGIWGALGSKSGNETIGEF</sequence>
<evidence type="ECO:0000313" key="3">
    <source>
        <dbReference type="EMBL" id="HEN16586.1"/>
    </source>
</evidence>
<dbReference type="InterPro" id="IPR011453">
    <property type="entry name" value="DUF1559"/>
</dbReference>
<gene>
    <name evidence="3" type="ORF">ENQ76_14085</name>
</gene>
<dbReference type="InterPro" id="IPR045584">
    <property type="entry name" value="Pilin-like"/>
</dbReference>
<dbReference type="InterPro" id="IPR027558">
    <property type="entry name" value="Pre_pil_HX9DG_C"/>
</dbReference>
<feature type="domain" description="DUF1559" evidence="2">
    <location>
        <begin position="33"/>
        <end position="323"/>
    </location>
</feature>
<dbReference type="Gene3D" id="3.30.700.10">
    <property type="entry name" value="Glycoprotein, Type 4 Pilin"/>
    <property type="match status" value="1"/>
</dbReference>
<evidence type="ECO:0000256" key="1">
    <source>
        <dbReference type="SAM" id="Phobius"/>
    </source>
</evidence>